<name>A0A017RTS1_9CLOT</name>
<reference evidence="1 2" key="1">
    <citation type="journal article" date="2014" name="Genome Announc.">
        <title>Draft Genome Sequence of Fervidicella metallireducens Strain AeBT, an Iron-Reducing Thermoanaerobe from the Great Artesian Basin.</title>
        <authorList>
            <person name="Patel B.K."/>
        </authorList>
    </citation>
    <scope>NUCLEOTIDE SEQUENCE [LARGE SCALE GENOMIC DNA]</scope>
    <source>
        <strain evidence="1 2">AeB</strain>
    </source>
</reference>
<dbReference type="EMBL" id="AZQP01000031">
    <property type="protein sequence ID" value="EYE88032.1"/>
    <property type="molecule type" value="Genomic_DNA"/>
</dbReference>
<dbReference type="Proteomes" id="UP000019681">
    <property type="component" value="Unassembled WGS sequence"/>
</dbReference>
<evidence type="ECO:0000313" key="2">
    <source>
        <dbReference type="Proteomes" id="UP000019681"/>
    </source>
</evidence>
<sequence>MFIEKYKVIQIISPKTTNEGIESRYVNLKNAVNAVVIVNLTQAAAHETQISIYQAKDTQGTDSKALISSVPVWVNENTTADTSLKTDGTGYIVEETAENKQIIFQIDPAKLDINEGFTCIGIKIGASSQAANFASADVIVDSRYSS</sequence>
<dbReference type="STRING" id="1403537.Q428_10260"/>
<protein>
    <submittedName>
        <fullName evidence="1">Uncharacterized protein</fullName>
    </submittedName>
</protein>
<accession>A0A017RTS1</accession>
<evidence type="ECO:0000313" key="1">
    <source>
        <dbReference type="EMBL" id="EYE88032.1"/>
    </source>
</evidence>
<organism evidence="1 2">
    <name type="scientific">Fervidicella metallireducens AeB</name>
    <dbReference type="NCBI Taxonomy" id="1403537"/>
    <lineage>
        <taxon>Bacteria</taxon>
        <taxon>Bacillati</taxon>
        <taxon>Bacillota</taxon>
        <taxon>Clostridia</taxon>
        <taxon>Eubacteriales</taxon>
        <taxon>Clostridiaceae</taxon>
        <taxon>Fervidicella</taxon>
    </lineage>
</organism>
<dbReference type="OrthoDB" id="1923484at2"/>
<keyword evidence="2" id="KW-1185">Reference proteome</keyword>
<dbReference type="AlphaFoldDB" id="A0A017RTS1"/>
<dbReference type="RefSeq" id="WP_035380466.1">
    <property type="nucleotide sequence ID" value="NZ_AZQP01000031.1"/>
</dbReference>
<comment type="caution">
    <text evidence="1">The sequence shown here is derived from an EMBL/GenBank/DDBJ whole genome shotgun (WGS) entry which is preliminary data.</text>
</comment>
<gene>
    <name evidence="1" type="ORF">Q428_10260</name>
</gene>
<proteinExistence type="predicted"/>